<evidence type="ECO:0000256" key="2">
    <source>
        <dbReference type="ARBA" id="ARBA00022723"/>
    </source>
</evidence>
<dbReference type="EMBL" id="LJUJ01000001">
    <property type="protein sequence ID" value="KPK64822.1"/>
    <property type="molecule type" value="Genomic_DNA"/>
</dbReference>
<dbReference type="Gene3D" id="3.40.50.1000">
    <property type="entry name" value="HAD superfamily/HAD-like"/>
    <property type="match status" value="1"/>
</dbReference>
<name>A0A0S8FVW8_UNCW3</name>
<gene>
    <name evidence="5" type="ORF">AMJ83_01195</name>
</gene>
<dbReference type="InterPro" id="IPR023214">
    <property type="entry name" value="HAD_sf"/>
</dbReference>
<reference evidence="5 6" key="1">
    <citation type="journal article" date="2015" name="Microbiome">
        <title>Genomic resolution of linkages in carbon, nitrogen, and sulfur cycling among widespread estuary sediment bacteria.</title>
        <authorList>
            <person name="Baker B.J."/>
            <person name="Lazar C.S."/>
            <person name="Teske A.P."/>
            <person name="Dick G.J."/>
        </authorList>
    </citation>
    <scope>NUCLEOTIDE SEQUENCE [LARGE SCALE GENOMIC DNA]</scope>
    <source>
        <strain evidence="5">SM23_42</strain>
    </source>
</reference>
<dbReference type="InterPro" id="IPR051400">
    <property type="entry name" value="HAD-like_hydrolase"/>
</dbReference>
<dbReference type="SFLD" id="SFLDG01129">
    <property type="entry name" value="C1.5:_HAD__Beta-PGM__Phosphata"/>
    <property type="match status" value="1"/>
</dbReference>
<comment type="cofactor">
    <cofactor evidence="1">
        <name>Mg(2+)</name>
        <dbReference type="ChEBI" id="CHEBI:18420"/>
    </cofactor>
</comment>
<evidence type="ECO:0000256" key="4">
    <source>
        <dbReference type="ARBA" id="ARBA00022842"/>
    </source>
</evidence>
<comment type="caution">
    <text evidence="5">The sequence shown here is derived from an EMBL/GenBank/DDBJ whole genome shotgun (WGS) entry which is preliminary data.</text>
</comment>
<dbReference type="SFLD" id="SFLDS00003">
    <property type="entry name" value="Haloacid_Dehalogenase"/>
    <property type="match status" value="1"/>
</dbReference>
<organism evidence="5 6">
    <name type="scientific">candidate division WOR_3 bacterium SM23_42</name>
    <dbReference type="NCBI Taxonomy" id="1703779"/>
    <lineage>
        <taxon>Bacteria</taxon>
        <taxon>Bacteria division WOR-3</taxon>
    </lineage>
</organism>
<dbReference type="GO" id="GO:0044281">
    <property type="term" value="P:small molecule metabolic process"/>
    <property type="evidence" value="ECO:0007669"/>
    <property type="project" value="UniProtKB-ARBA"/>
</dbReference>
<accession>A0A0S8FVW8</accession>
<dbReference type="InterPro" id="IPR036412">
    <property type="entry name" value="HAD-like_sf"/>
</dbReference>
<evidence type="ECO:0008006" key="7">
    <source>
        <dbReference type="Google" id="ProtNLM"/>
    </source>
</evidence>
<evidence type="ECO:0000313" key="6">
    <source>
        <dbReference type="Proteomes" id="UP000051373"/>
    </source>
</evidence>
<keyword evidence="3" id="KW-0378">Hydrolase</keyword>
<dbReference type="SUPFAM" id="SSF56784">
    <property type="entry name" value="HAD-like"/>
    <property type="match status" value="1"/>
</dbReference>
<dbReference type="Gene3D" id="1.10.150.520">
    <property type="match status" value="1"/>
</dbReference>
<dbReference type="Proteomes" id="UP000051373">
    <property type="component" value="Unassembled WGS sequence"/>
</dbReference>
<dbReference type="PANTHER" id="PTHR46470:SF2">
    <property type="entry name" value="GLYCERALDEHYDE 3-PHOSPHATE PHOSPHATASE"/>
    <property type="match status" value="1"/>
</dbReference>
<dbReference type="Pfam" id="PF00702">
    <property type="entry name" value="Hydrolase"/>
    <property type="match status" value="1"/>
</dbReference>
<dbReference type="GO" id="GO:0016791">
    <property type="term" value="F:phosphatase activity"/>
    <property type="evidence" value="ECO:0007669"/>
    <property type="project" value="TreeGrafter"/>
</dbReference>
<evidence type="ECO:0000313" key="5">
    <source>
        <dbReference type="EMBL" id="KPK64822.1"/>
    </source>
</evidence>
<dbReference type="PANTHER" id="PTHR46470">
    <property type="entry name" value="N-ACYLNEURAMINATE-9-PHOSPHATASE"/>
    <property type="match status" value="1"/>
</dbReference>
<dbReference type="PRINTS" id="PR00413">
    <property type="entry name" value="HADHALOGNASE"/>
</dbReference>
<dbReference type="AlphaFoldDB" id="A0A0S8FVW8"/>
<evidence type="ECO:0000256" key="1">
    <source>
        <dbReference type="ARBA" id="ARBA00001946"/>
    </source>
</evidence>
<dbReference type="STRING" id="1703779.AMJ83_01195"/>
<proteinExistence type="predicted"/>
<protein>
    <recommendedName>
        <fullName evidence="7">Haloacid dehalogenase</fullName>
    </recommendedName>
</protein>
<dbReference type="GO" id="GO:0046872">
    <property type="term" value="F:metal ion binding"/>
    <property type="evidence" value="ECO:0007669"/>
    <property type="project" value="UniProtKB-KW"/>
</dbReference>
<dbReference type="NCBIfam" id="TIGR01549">
    <property type="entry name" value="HAD-SF-IA-v1"/>
    <property type="match status" value="1"/>
</dbReference>
<evidence type="ECO:0000256" key="3">
    <source>
        <dbReference type="ARBA" id="ARBA00022801"/>
    </source>
</evidence>
<dbReference type="NCBIfam" id="TIGR01509">
    <property type="entry name" value="HAD-SF-IA-v3"/>
    <property type="match status" value="1"/>
</dbReference>
<sequence length="232" mass="26567">MIKAIIFDLDNTLVDFMAMKDAAIEGAALAMIDAGLKMPKKTVKEKIFEVYEEEGIEDQKVFDKFLTRELGDIDYRIHAAGIIGYRRAREAALVLYPHVRLVLMELMKRGIKLAVLSDAPRLQAWLRLCQLNLHHIFDLVITFEDTDKKKPAPEPFKLALQRLRVTPEEAIMVGDWAERDIYGAKLLKIRTIFARYGDRFGTEKSGADHEIDDIIQLLDIVDRLATEGRGRR</sequence>
<dbReference type="SFLD" id="SFLDG01135">
    <property type="entry name" value="C1.5.6:_HAD__Beta-PGM__Phospha"/>
    <property type="match status" value="1"/>
</dbReference>
<dbReference type="InterPro" id="IPR006439">
    <property type="entry name" value="HAD-SF_hydro_IA"/>
</dbReference>
<keyword evidence="2" id="KW-0479">Metal-binding</keyword>
<keyword evidence="4" id="KW-0460">Magnesium</keyword>